<organism evidence="2 3">
    <name type="scientific">Solea senegalensis</name>
    <name type="common">Senegalese sole</name>
    <dbReference type="NCBI Taxonomy" id="28829"/>
    <lineage>
        <taxon>Eukaryota</taxon>
        <taxon>Metazoa</taxon>
        <taxon>Chordata</taxon>
        <taxon>Craniata</taxon>
        <taxon>Vertebrata</taxon>
        <taxon>Euteleostomi</taxon>
        <taxon>Actinopterygii</taxon>
        <taxon>Neopterygii</taxon>
        <taxon>Teleostei</taxon>
        <taxon>Neoteleostei</taxon>
        <taxon>Acanthomorphata</taxon>
        <taxon>Carangaria</taxon>
        <taxon>Pleuronectiformes</taxon>
        <taxon>Pleuronectoidei</taxon>
        <taxon>Soleidae</taxon>
        <taxon>Solea</taxon>
    </lineage>
</organism>
<comment type="caution">
    <text evidence="2">The sequence shown here is derived from an EMBL/GenBank/DDBJ whole genome shotgun (WGS) entry which is preliminary data.</text>
</comment>
<evidence type="ECO:0000313" key="3">
    <source>
        <dbReference type="Proteomes" id="UP000693946"/>
    </source>
</evidence>
<protein>
    <submittedName>
        <fullName evidence="2">Uncharacterized protein</fullName>
    </submittedName>
</protein>
<gene>
    <name evidence="2" type="ORF">JOB18_020554</name>
</gene>
<feature type="region of interest" description="Disordered" evidence="1">
    <location>
        <begin position="18"/>
        <end position="107"/>
    </location>
</feature>
<evidence type="ECO:0000313" key="2">
    <source>
        <dbReference type="EMBL" id="KAG7465456.1"/>
    </source>
</evidence>
<dbReference type="Proteomes" id="UP000693946">
    <property type="component" value="Unassembled WGS sequence"/>
</dbReference>
<reference evidence="2 3" key="1">
    <citation type="journal article" date="2021" name="Sci. Rep.">
        <title>Chromosome anchoring in Senegalese sole (Solea senegalensis) reveals sex-associated markers and genome rearrangements in flatfish.</title>
        <authorList>
            <person name="Guerrero-Cozar I."/>
            <person name="Gomez-Garrido J."/>
            <person name="Berbel C."/>
            <person name="Martinez-Blanch J.F."/>
            <person name="Alioto T."/>
            <person name="Claros M.G."/>
            <person name="Gagnaire P.A."/>
            <person name="Manchado M."/>
        </authorList>
    </citation>
    <scope>NUCLEOTIDE SEQUENCE [LARGE SCALE GENOMIC DNA]</scope>
    <source>
        <strain evidence="2">Sse05_10M</strain>
    </source>
</reference>
<feature type="compositionally biased region" description="Basic and acidic residues" evidence="1">
    <location>
        <begin position="25"/>
        <end position="42"/>
    </location>
</feature>
<keyword evidence="3" id="KW-1185">Reference proteome</keyword>
<dbReference type="AlphaFoldDB" id="A0AAV6PH09"/>
<feature type="compositionally biased region" description="Polar residues" evidence="1">
    <location>
        <begin position="73"/>
        <end position="89"/>
    </location>
</feature>
<dbReference type="EMBL" id="JAGKHQ010000724">
    <property type="protein sequence ID" value="KAG7465456.1"/>
    <property type="molecule type" value="Genomic_DNA"/>
</dbReference>
<evidence type="ECO:0000256" key="1">
    <source>
        <dbReference type="SAM" id="MobiDB-lite"/>
    </source>
</evidence>
<name>A0AAV6PH09_SOLSE</name>
<accession>A0AAV6PH09</accession>
<proteinExistence type="predicted"/>
<sequence length="107" mass="11569">MTASKYLDSEQLGSARFVFIPPSSERSEMKSESKECRTEKNGIRSRPGPAQDQDFTQNLDPLKIRTSHKSRTRSGAQSHQVSVTGQLDATQPGCAALPAAPAPPASR</sequence>